<accession>A0A5C4VPD1</accession>
<dbReference type="InterPro" id="IPR036388">
    <property type="entry name" value="WH-like_DNA-bd_sf"/>
</dbReference>
<evidence type="ECO:0000256" key="4">
    <source>
        <dbReference type="ARBA" id="ARBA00023125"/>
    </source>
</evidence>
<dbReference type="GO" id="GO:0006352">
    <property type="term" value="P:DNA-templated transcription initiation"/>
    <property type="evidence" value="ECO:0007669"/>
    <property type="project" value="InterPro"/>
</dbReference>
<dbReference type="InterPro" id="IPR013324">
    <property type="entry name" value="RNA_pol_sigma_r3/r4-like"/>
</dbReference>
<dbReference type="OrthoDB" id="2046835at2"/>
<dbReference type="RefSeq" id="WP_139624224.1">
    <property type="nucleotide sequence ID" value="NZ_VDMP01000026.1"/>
</dbReference>
<evidence type="ECO:0000256" key="5">
    <source>
        <dbReference type="ARBA" id="ARBA00023163"/>
    </source>
</evidence>
<dbReference type="InterPro" id="IPR013325">
    <property type="entry name" value="RNA_pol_sigma_r2"/>
</dbReference>
<evidence type="ECO:0000313" key="8">
    <source>
        <dbReference type="Proteomes" id="UP000313231"/>
    </source>
</evidence>
<dbReference type="AlphaFoldDB" id="A0A5C4VPD1"/>
<dbReference type="EMBL" id="VDMP01000026">
    <property type="protein sequence ID" value="TNM37678.1"/>
    <property type="molecule type" value="Genomic_DNA"/>
</dbReference>
<proteinExistence type="inferred from homology"/>
<dbReference type="PANTHER" id="PTHR43133:SF50">
    <property type="entry name" value="ECF RNA POLYMERASE SIGMA FACTOR SIGM"/>
    <property type="match status" value="1"/>
</dbReference>
<protein>
    <recommendedName>
        <fullName evidence="6">RNA polymerase sigma-70 region 2 domain-containing protein</fullName>
    </recommendedName>
</protein>
<name>A0A5C4VPD1_9ACTN</name>
<dbReference type="SUPFAM" id="SSF88659">
    <property type="entry name" value="Sigma3 and sigma4 domains of RNA polymerase sigma factors"/>
    <property type="match status" value="1"/>
</dbReference>
<keyword evidence="3" id="KW-0731">Sigma factor</keyword>
<comment type="similarity">
    <text evidence="1">Belongs to the sigma-70 factor family. ECF subfamily.</text>
</comment>
<keyword evidence="2" id="KW-0805">Transcription regulation</keyword>
<keyword evidence="8" id="KW-1185">Reference proteome</keyword>
<comment type="caution">
    <text evidence="7">The sequence shown here is derived from an EMBL/GenBank/DDBJ whole genome shotgun (WGS) entry which is preliminary data.</text>
</comment>
<dbReference type="Proteomes" id="UP000313231">
    <property type="component" value="Unassembled WGS sequence"/>
</dbReference>
<evidence type="ECO:0000256" key="3">
    <source>
        <dbReference type="ARBA" id="ARBA00023082"/>
    </source>
</evidence>
<reference evidence="7 8" key="1">
    <citation type="journal article" date="2016" name="Int. J. Syst. Evol. Microbiol.">
        <title>Nocardioides albidus sp. nov., an actinobacterium isolated from garden soil.</title>
        <authorList>
            <person name="Singh H."/>
            <person name="Du J."/>
            <person name="Trinh H."/>
            <person name="Won K."/>
            <person name="Yang J.E."/>
            <person name="Yin C."/>
            <person name="Kook M."/>
            <person name="Yi T.H."/>
        </authorList>
    </citation>
    <scope>NUCLEOTIDE SEQUENCE [LARGE SCALE GENOMIC DNA]</scope>
    <source>
        <strain evidence="7 8">CCTCC AB 2015297</strain>
    </source>
</reference>
<dbReference type="Gene3D" id="1.10.1740.10">
    <property type="match status" value="1"/>
</dbReference>
<dbReference type="SUPFAM" id="SSF88946">
    <property type="entry name" value="Sigma2 domain of RNA polymerase sigma factors"/>
    <property type="match status" value="1"/>
</dbReference>
<dbReference type="PANTHER" id="PTHR43133">
    <property type="entry name" value="RNA POLYMERASE ECF-TYPE SIGMA FACTO"/>
    <property type="match status" value="1"/>
</dbReference>
<organism evidence="7 8">
    <name type="scientific">Nocardioides albidus</name>
    <dbReference type="NCBI Taxonomy" id="1517589"/>
    <lineage>
        <taxon>Bacteria</taxon>
        <taxon>Bacillati</taxon>
        <taxon>Actinomycetota</taxon>
        <taxon>Actinomycetes</taxon>
        <taxon>Propionibacteriales</taxon>
        <taxon>Nocardioidaceae</taxon>
        <taxon>Nocardioides</taxon>
    </lineage>
</organism>
<evidence type="ECO:0000256" key="1">
    <source>
        <dbReference type="ARBA" id="ARBA00010641"/>
    </source>
</evidence>
<keyword evidence="4" id="KW-0238">DNA-binding</keyword>
<evidence type="ECO:0000256" key="2">
    <source>
        <dbReference type="ARBA" id="ARBA00023015"/>
    </source>
</evidence>
<dbReference type="Gene3D" id="1.10.10.10">
    <property type="entry name" value="Winged helix-like DNA-binding domain superfamily/Winged helix DNA-binding domain"/>
    <property type="match status" value="1"/>
</dbReference>
<dbReference type="GO" id="GO:0016987">
    <property type="term" value="F:sigma factor activity"/>
    <property type="evidence" value="ECO:0007669"/>
    <property type="project" value="UniProtKB-KW"/>
</dbReference>
<evidence type="ECO:0000259" key="6">
    <source>
        <dbReference type="Pfam" id="PF04542"/>
    </source>
</evidence>
<feature type="domain" description="RNA polymerase sigma-70 region 2" evidence="6">
    <location>
        <begin position="19"/>
        <end position="62"/>
    </location>
</feature>
<keyword evidence="5" id="KW-0804">Transcription</keyword>
<dbReference type="Pfam" id="PF04542">
    <property type="entry name" value="Sigma70_r2"/>
    <property type="match status" value="1"/>
</dbReference>
<dbReference type="InterPro" id="IPR039425">
    <property type="entry name" value="RNA_pol_sigma-70-like"/>
</dbReference>
<dbReference type="GO" id="GO:0003677">
    <property type="term" value="F:DNA binding"/>
    <property type="evidence" value="ECO:0007669"/>
    <property type="project" value="UniProtKB-KW"/>
</dbReference>
<sequence>MADTNAEEFSEYVRAREVRYVRLAYLLCGNQADAEDLVQDVLMACYPKWRRITQNGDPDKYVRGAIVKRSRGLPRRAFRRKEALGSAVPDVADPELDVAEPVFRVMALQKLSHVARVVVVARVEAGLSWQEIGELVNYSPRQAQRIYNDALEELRSHLGGGG</sequence>
<dbReference type="InterPro" id="IPR007627">
    <property type="entry name" value="RNA_pol_sigma70_r2"/>
</dbReference>
<gene>
    <name evidence="7" type="ORF">FHP29_18005</name>
</gene>
<evidence type="ECO:0000313" key="7">
    <source>
        <dbReference type="EMBL" id="TNM37678.1"/>
    </source>
</evidence>